<keyword evidence="2" id="KW-1185">Reference proteome</keyword>
<gene>
    <name evidence="1" type="ORF">BROFUL_02759</name>
</gene>
<dbReference type="Proteomes" id="UP000034954">
    <property type="component" value="Unassembled WGS sequence"/>
</dbReference>
<dbReference type="AlphaFoldDB" id="A0A0M2UVL0"/>
<accession>A0A0M2UVL0</accession>
<dbReference type="EMBL" id="LAQJ01000259">
    <property type="protein sequence ID" value="KKO18544.1"/>
    <property type="molecule type" value="Genomic_DNA"/>
</dbReference>
<reference evidence="1 2" key="1">
    <citation type="journal article" date="2013" name="BMC Microbiol.">
        <title>Identification of the type II cytochrome c maturation pathway in anammox bacteria by comparative genomics.</title>
        <authorList>
            <person name="Ferousi C."/>
            <person name="Speth D.R."/>
            <person name="Reimann J."/>
            <person name="Op den Camp H.J."/>
            <person name="Allen J.W."/>
            <person name="Keltjens J.T."/>
            <person name="Jetten M.S."/>
        </authorList>
    </citation>
    <scope>NUCLEOTIDE SEQUENCE [LARGE SCALE GENOMIC DNA]</scope>
    <source>
        <strain evidence="1">RU1</strain>
    </source>
</reference>
<name>A0A0M2UVL0_9BACT</name>
<sequence>KCMVAVIARPFPKQSPRFHKRNLVAAVPRYELLVVIASKESN</sequence>
<evidence type="ECO:0000313" key="2">
    <source>
        <dbReference type="Proteomes" id="UP000034954"/>
    </source>
</evidence>
<evidence type="ECO:0000313" key="1">
    <source>
        <dbReference type="EMBL" id="KKO18544.1"/>
    </source>
</evidence>
<feature type="non-terminal residue" evidence="1">
    <location>
        <position position="1"/>
    </location>
</feature>
<organism evidence="1 2">
    <name type="scientific">Candidatus Brocadia fulgida</name>
    <dbReference type="NCBI Taxonomy" id="380242"/>
    <lineage>
        <taxon>Bacteria</taxon>
        <taxon>Pseudomonadati</taxon>
        <taxon>Planctomycetota</taxon>
        <taxon>Candidatus Brocadiia</taxon>
        <taxon>Candidatus Brocadiales</taxon>
        <taxon>Candidatus Brocadiaceae</taxon>
        <taxon>Candidatus Brocadia</taxon>
    </lineage>
</organism>
<proteinExistence type="predicted"/>
<comment type="caution">
    <text evidence="1">The sequence shown here is derived from an EMBL/GenBank/DDBJ whole genome shotgun (WGS) entry which is preliminary data.</text>
</comment>
<protein>
    <submittedName>
        <fullName evidence="1">Uncharacterized protein</fullName>
    </submittedName>
</protein>